<gene>
    <name evidence="3" type="ORF">D3871_29020</name>
</gene>
<comment type="caution">
    <text evidence="3">The sequence shown here is derived from an EMBL/GenBank/DDBJ whole genome shotgun (WGS) entry which is preliminary data.</text>
</comment>
<feature type="transmembrane region" description="Helical" evidence="1">
    <location>
        <begin position="27"/>
        <end position="47"/>
    </location>
</feature>
<dbReference type="InterPro" id="IPR012495">
    <property type="entry name" value="TadE-like_dom"/>
</dbReference>
<dbReference type="Proteomes" id="UP000265955">
    <property type="component" value="Unassembled WGS sequence"/>
</dbReference>
<keyword evidence="1" id="KW-0472">Membrane</keyword>
<dbReference type="Pfam" id="PF07811">
    <property type="entry name" value="TadE"/>
    <property type="match status" value="1"/>
</dbReference>
<reference evidence="4" key="1">
    <citation type="submission" date="2018-09" db="EMBL/GenBank/DDBJ databases">
        <authorList>
            <person name="Zhu H."/>
        </authorList>
    </citation>
    <scope>NUCLEOTIDE SEQUENCE [LARGE SCALE GENOMIC DNA]</scope>
    <source>
        <strain evidence="4">K1R23-30</strain>
    </source>
</reference>
<name>A0A3A3FJR1_9BURK</name>
<evidence type="ECO:0000259" key="2">
    <source>
        <dbReference type="Pfam" id="PF07811"/>
    </source>
</evidence>
<keyword evidence="4" id="KW-1185">Reference proteome</keyword>
<keyword evidence="1" id="KW-0812">Transmembrane</keyword>
<keyword evidence="1" id="KW-1133">Transmembrane helix</keyword>
<dbReference type="AlphaFoldDB" id="A0A3A3FJR1"/>
<protein>
    <submittedName>
        <fullName evidence="3">Pilus assembly protein</fullName>
    </submittedName>
</protein>
<sequence length="186" mass="20063">MNNLTCTGAFGMRKLSAAKLAAMRGAAAVELAILLPFVMLPLAFGAVEYGRAYFYYNTLAKAVRDGARLLSQNSPDDVTYANKMVEARCLVVHGNPGCTGPTLAPGLTTADVVICDRLHLDDCTGEFEVTAPVMGTVRLVEVKILNYQFNYLGLPTYIPLGKFATSVIFGEELPNPGIRAVMRQIV</sequence>
<dbReference type="EMBL" id="QYUO01000003">
    <property type="protein sequence ID" value="RJF92628.1"/>
    <property type="molecule type" value="Genomic_DNA"/>
</dbReference>
<feature type="domain" description="TadE-like" evidence="2">
    <location>
        <begin position="25"/>
        <end position="68"/>
    </location>
</feature>
<organism evidence="3 4">
    <name type="scientific">Noviherbaspirillum saxi</name>
    <dbReference type="NCBI Taxonomy" id="2320863"/>
    <lineage>
        <taxon>Bacteria</taxon>
        <taxon>Pseudomonadati</taxon>
        <taxon>Pseudomonadota</taxon>
        <taxon>Betaproteobacteria</taxon>
        <taxon>Burkholderiales</taxon>
        <taxon>Oxalobacteraceae</taxon>
        <taxon>Noviherbaspirillum</taxon>
    </lineage>
</organism>
<evidence type="ECO:0000313" key="4">
    <source>
        <dbReference type="Proteomes" id="UP000265955"/>
    </source>
</evidence>
<evidence type="ECO:0000256" key="1">
    <source>
        <dbReference type="SAM" id="Phobius"/>
    </source>
</evidence>
<proteinExistence type="predicted"/>
<accession>A0A3A3FJR1</accession>
<evidence type="ECO:0000313" key="3">
    <source>
        <dbReference type="EMBL" id="RJF92628.1"/>
    </source>
</evidence>